<evidence type="ECO:0000256" key="1">
    <source>
        <dbReference type="SAM" id="Phobius"/>
    </source>
</evidence>
<protein>
    <submittedName>
        <fullName evidence="2">Uncharacterized protein</fullName>
    </submittedName>
</protein>
<organism evidence="2 3">
    <name type="scientific">Liquorilactobacillus nagelii</name>
    <dbReference type="NCBI Taxonomy" id="82688"/>
    <lineage>
        <taxon>Bacteria</taxon>
        <taxon>Bacillati</taxon>
        <taxon>Bacillota</taxon>
        <taxon>Bacilli</taxon>
        <taxon>Lactobacillales</taxon>
        <taxon>Lactobacillaceae</taxon>
        <taxon>Liquorilactobacillus</taxon>
    </lineage>
</organism>
<sequence>MMEYWLFALFLVALFSLGLLEYWLGLTNRPIGVGLLGPGAYLYLIWLIIGLTIGLTAMTFLFFVSQFFTAYLFFSFFQAGKKAHGKQLAETQQLEDEKLR</sequence>
<keyword evidence="3" id="KW-1185">Reference proteome</keyword>
<keyword evidence="1" id="KW-0812">Transmembrane</keyword>
<dbReference type="EMBL" id="CP018180">
    <property type="protein sequence ID" value="AUJ31793.1"/>
    <property type="molecule type" value="Genomic_DNA"/>
</dbReference>
<name>A0A3S6QUQ9_9LACO</name>
<keyword evidence="1" id="KW-0472">Membrane</keyword>
<proteinExistence type="predicted"/>
<dbReference type="KEGG" id="lng:BSQ50_03985"/>
<accession>A0A3S6QUQ9</accession>
<dbReference type="Proteomes" id="UP000324497">
    <property type="component" value="Chromosome"/>
</dbReference>
<gene>
    <name evidence="2" type="ORF">BSQ50_03985</name>
</gene>
<reference evidence="2 3" key="1">
    <citation type="submission" date="2016-11" db="EMBL/GenBank/DDBJ databases">
        <title>Interaction between Lactobacillus species and yeast in water kefir.</title>
        <authorList>
            <person name="Behr J."/>
            <person name="Xu D."/>
            <person name="Vogel R.F."/>
        </authorList>
    </citation>
    <scope>NUCLEOTIDE SEQUENCE [LARGE SCALE GENOMIC DNA]</scope>
    <source>
        <strain evidence="2 3">TMW 1.1827</strain>
    </source>
</reference>
<evidence type="ECO:0000313" key="3">
    <source>
        <dbReference type="Proteomes" id="UP000324497"/>
    </source>
</evidence>
<dbReference type="AlphaFoldDB" id="A0A3S6QUQ9"/>
<dbReference type="RefSeq" id="WP_148126468.1">
    <property type="nucleotide sequence ID" value="NZ_CP018180.1"/>
</dbReference>
<feature type="transmembrane region" description="Helical" evidence="1">
    <location>
        <begin position="44"/>
        <end position="74"/>
    </location>
</feature>
<keyword evidence="1" id="KW-1133">Transmembrane helix</keyword>
<evidence type="ECO:0000313" key="2">
    <source>
        <dbReference type="EMBL" id="AUJ31793.1"/>
    </source>
</evidence>